<protein>
    <submittedName>
        <fullName evidence="1">Uncharacterized protein</fullName>
    </submittedName>
</protein>
<sequence>MSSLELIKCDSSSSSFIVCFQTRPNVKRMKQLQTIFQPDNCEIRIVYIVLLVAELIQVLLSQEDSLQDACYD</sequence>
<gene>
    <name evidence="1" type="primary">ORF134782</name>
</gene>
<organism evidence="1">
    <name type="scientific">Arion vulgaris</name>
    <dbReference type="NCBI Taxonomy" id="1028688"/>
    <lineage>
        <taxon>Eukaryota</taxon>
        <taxon>Metazoa</taxon>
        <taxon>Spiralia</taxon>
        <taxon>Lophotrochozoa</taxon>
        <taxon>Mollusca</taxon>
        <taxon>Gastropoda</taxon>
        <taxon>Heterobranchia</taxon>
        <taxon>Euthyneura</taxon>
        <taxon>Panpulmonata</taxon>
        <taxon>Eupulmonata</taxon>
        <taxon>Stylommatophora</taxon>
        <taxon>Helicina</taxon>
        <taxon>Arionoidea</taxon>
        <taxon>Arionidae</taxon>
        <taxon>Arion</taxon>
    </lineage>
</organism>
<reference evidence="1" key="1">
    <citation type="submission" date="2014-12" db="EMBL/GenBank/DDBJ databases">
        <title>Insight into the proteome of Arion vulgaris.</title>
        <authorList>
            <person name="Aradska J."/>
            <person name="Bulat T."/>
            <person name="Smidak R."/>
            <person name="Sarate P."/>
            <person name="Gangsoo J."/>
            <person name="Sialana F."/>
            <person name="Bilban M."/>
            <person name="Lubec G."/>
        </authorList>
    </citation>
    <scope>NUCLEOTIDE SEQUENCE</scope>
    <source>
        <tissue evidence="1">Skin</tissue>
    </source>
</reference>
<dbReference type="EMBL" id="HACG01036159">
    <property type="protein sequence ID" value="CEK83024.1"/>
    <property type="molecule type" value="Transcribed_RNA"/>
</dbReference>
<proteinExistence type="predicted"/>
<dbReference type="AlphaFoldDB" id="A0A0B7APQ4"/>
<evidence type="ECO:0000313" key="1">
    <source>
        <dbReference type="EMBL" id="CEK83024.1"/>
    </source>
</evidence>
<accession>A0A0B7APQ4</accession>
<name>A0A0B7APQ4_9EUPU</name>